<dbReference type="AlphaFoldDB" id="A0A9P4LGF4"/>
<name>A0A9P4LGF4_9PLEO</name>
<evidence type="ECO:0000256" key="4">
    <source>
        <dbReference type="ARBA" id="ARBA00023002"/>
    </source>
</evidence>
<evidence type="ECO:0000256" key="3">
    <source>
        <dbReference type="ARBA" id="ARBA00022723"/>
    </source>
</evidence>
<keyword evidence="6 8" id="KW-0503">Monooxygenase</keyword>
<sequence length="459" mass="52495">MMDDLFNVALFQYLWKIKQLHEQYGPIIRINPIQIHIHDHAYFDTIYASGSNHKRDRCSRMHHSGSRTMAGSMLEAMDHDLHKSRRAAVANFFSKRSVQALEPLVISTVEDLIQRLKAETGEKVVNLNNAYAAMTMDIISAYCFGTSMFSLTRPSYGKEWLDMLHAGVQMRPLGRQFPWLVNTLLDIPPHIVAKLSTDMARITQWTHQMLPKIEAILAGEDKGDGMHRTVFHEIRDDAKLSPEEKEPIRLMGESHVFLGAGMETTARTLATTTYYLMKHRSIGTKLREELKTVLPWPDSTIELAKLEALPYLGAVINEGLRVAHGVSQRLPRMATEEDLVYKQWVIPRGTPCMQSPYLLHMDPALYPEPFEFKPQRWLENPELKKFLFAFGRGSRSCLGMNLAVSELYFAIAMVWRRLDLEIYDTVEERDVLTTNDCFIGTTDLKSEGIKVKIVGVLEE</sequence>
<dbReference type="PROSITE" id="PS00086">
    <property type="entry name" value="CYTOCHROME_P450"/>
    <property type="match status" value="1"/>
</dbReference>
<comment type="caution">
    <text evidence="9">The sequence shown here is derived from an EMBL/GenBank/DDBJ whole genome shotgun (WGS) entry which is preliminary data.</text>
</comment>
<organism evidence="9 10">
    <name type="scientific">Setomelanomma holmii</name>
    <dbReference type="NCBI Taxonomy" id="210430"/>
    <lineage>
        <taxon>Eukaryota</taxon>
        <taxon>Fungi</taxon>
        <taxon>Dikarya</taxon>
        <taxon>Ascomycota</taxon>
        <taxon>Pezizomycotina</taxon>
        <taxon>Dothideomycetes</taxon>
        <taxon>Pleosporomycetidae</taxon>
        <taxon>Pleosporales</taxon>
        <taxon>Pleosporineae</taxon>
        <taxon>Phaeosphaeriaceae</taxon>
        <taxon>Setomelanomma</taxon>
    </lineage>
</organism>
<dbReference type="EMBL" id="ML978300">
    <property type="protein sequence ID" value="KAF2024303.1"/>
    <property type="molecule type" value="Genomic_DNA"/>
</dbReference>
<evidence type="ECO:0000256" key="1">
    <source>
        <dbReference type="ARBA" id="ARBA00001971"/>
    </source>
</evidence>
<feature type="binding site" description="axial binding residue" evidence="7">
    <location>
        <position position="397"/>
    </location>
    <ligand>
        <name>heme</name>
        <dbReference type="ChEBI" id="CHEBI:30413"/>
    </ligand>
    <ligandPart>
        <name>Fe</name>
        <dbReference type="ChEBI" id="CHEBI:18248"/>
    </ligandPart>
</feature>
<evidence type="ECO:0000256" key="2">
    <source>
        <dbReference type="ARBA" id="ARBA00010617"/>
    </source>
</evidence>
<dbReference type="Pfam" id="PF00067">
    <property type="entry name" value="p450"/>
    <property type="match status" value="1"/>
</dbReference>
<keyword evidence="4 8" id="KW-0560">Oxidoreductase</keyword>
<accession>A0A9P4LGF4</accession>
<evidence type="ECO:0000313" key="10">
    <source>
        <dbReference type="Proteomes" id="UP000799777"/>
    </source>
</evidence>
<dbReference type="PRINTS" id="PR00463">
    <property type="entry name" value="EP450I"/>
</dbReference>
<gene>
    <name evidence="9" type="ORF">EK21DRAFT_104755</name>
</gene>
<proteinExistence type="inferred from homology"/>
<keyword evidence="5 7" id="KW-0408">Iron</keyword>
<dbReference type="InterPro" id="IPR017972">
    <property type="entry name" value="Cyt_P450_CS"/>
</dbReference>
<keyword evidence="7 8" id="KW-0349">Heme</keyword>
<evidence type="ECO:0000256" key="7">
    <source>
        <dbReference type="PIRSR" id="PIRSR602401-1"/>
    </source>
</evidence>
<dbReference type="InterPro" id="IPR050121">
    <property type="entry name" value="Cytochrome_P450_monoxygenase"/>
</dbReference>
<dbReference type="CDD" id="cd11062">
    <property type="entry name" value="CYP58-like"/>
    <property type="match status" value="1"/>
</dbReference>
<evidence type="ECO:0000256" key="6">
    <source>
        <dbReference type="ARBA" id="ARBA00023033"/>
    </source>
</evidence>
<dbReference type="GO" id="GO:0005506">
    <property type="term" value="F:iron ion binding"/>
    <property type="evidence" value="ECO:0007669"/>
    <property type="project" value="InterPro"/>
</dbReference>
<keyword evidence="10" id="KW-1185">Reference proteome</keyword>
<dbReference type="SUPFAM" id="SSF48264">
    <property type="entry name" value="Cytochrome P450"/>
    <property type="match status" value="1"/>
</dbReference>
<dbReference type="GO" id="GO:0020037">
    <property type="term" value="F:heme binding"/>
    <property type="evidence" value="ECO:0007669"/>
    <property type="project" value="InterPro"/>
</dbReference>
<protein>
    <submittedName>
        <fullName evidence="9">Cytochrome P450</fullName>
    </submittedName>
</protein>
<dbReference type="GO" id="GO:0016705">
    <property type="term" value="F:oxidoreductase activity, acting on paired donors, with incorporation or reduction of molecular oxygen"/>
    <property type="evidence" value="ECO:0007669"/>
    <property type="project" value="InterPro"/>
</dbReference>
<keyword evidence="3 7" id="KW-0479">Metal-binding</keyword>
<dbReference type="InterPro" id="IPR001128">
    <property type="entry name" value="Cyt_P450"/>
</dbReference>
<dbReference type="InterPro" id="IPR002401">
    <property type="entry name" value="Cyt_P450_E_grp-I"/>
</dbReference>
<evidence type="ECO:0000256" key="8">
    <source>
        <dbReference type="RuleBase" id="RU000461"/>
    </source>
</evidence>
<dbReference type="Gene3D" id="1.10.630.10">
    <property type="entry name" value="Cytochrome P450"/>
    <property type="match status" value="1"/>
</dbReference>
<comment type="similarity">
    <text evidence="2 8">Belongs to the cytochrome P450 family.</text>
</comment>
<evidence type="ECO:0000313" key="9">
    <source>
        <dbReference type="EMBL" id="KAF2024303.1"/>
    </source>
</evidence>
<evidence type="ECO:0000256" key="5">
    <source>
        <dbReference type="ARBA" id="ARBA00023004"/>
    </source>
</evidence>
<dbReference type="OrthoDB" id="3945418at2759"/>
<dbReference type="Proteomes" id="UP000799777">
    <property type="component" value="Unassembled WGS sequence"/>
</dbReference>
<dbReference type="PANTHER" id="PTHR24305">
    <property type="entry name" value="CYTOCHROME P450"/>
    <property type="match status" value="1"/>
</dbReference>
<dbReference type="PRINTS" id="PR00385">
    <property type="entry name" value="P450"/>
</dbReference>
<dbReference type="GO" id="GO:0004497">
    <property type="term" value="F:monooxygenase activity"/>
    <property type="evidence" value="ECO:0007669"/>
    <property type="project" value="UniProtKB-KW"/>
</dbReference>
<reference evidence="9" key="1">
    <citation type="journal article" date="2020" name="Stud. Mycol.">
        <title>101 Dothideomycetes genomes: a test case for predicting lifestyles and emergence of pathogens.</title>
        <authorList>
            <person name="Haridas S."/>
            <person name="Albert R."/>
            <person name="Binder M."/>
            <person name="Bloem J."/>
            <person name="Labutti K."/>
            <person name="Salamov A."/>
            <person name="Andreopoulos B."/>
            <person name="Baker S."/>
            <person name="Barry K."/>
            <person name="Bills G."/>
            <person name="Bluhm B."/>
            <person name="Cannon C."/>
            <person name="Castanera R."/>
            <person name="Culley D."/>
            <person name="Daum C."/>
            <person name="Ezra D."/>
            <person name="Gonzalez J."/>
            <person name="Henrissat B."/>
            <person name="Kuo A."/>
            <person name="Liang C."/>
            <person name="Lipzen A."/>
            <person name="Lutzoni F."/>
            <person name="Magnuson J."/>
            <person name="Mondo S."/>
            <person name="Nolan M."/>
            <person name="Ohm R."/>
            <person name="Pangilinan J."/>
            <person name="Park H.-J."/>
            <person name="Ramirez L."/>
            <person name="Alfaro M."/>
            <person name="Sun H."/>
            <person name="Tritt A."/>
            <person name="Yoshinaga Y."/>
            <person name="Zwiers L.-H."/>
            <person name="Turgeon B."/>
            <person name="Goodwin S."/>
            <person name="Spatafora J."/>
            <person name="Crous P."/>
            <person name="Grigoriev I."/>
        </authorList>
    </citation>
    <scope>NUCLEOTIDE SEQUENCE</scope>
    <source>
        <strain evidence="9">CBS 110217</strain>
    </source>
</reference>
<dbReference type="InterPro" id="IPR036396">
    <property type="entry name" value="Cyt_P450_sf"/>
</dbReference>
<comment type="cofactor">
    <cofactor evidence="1 7">
        <name>heme</name>
        <dbReference type="ChEBI" id="CHEBI:30413"/>
    </cofactor>
</comment>
<dbReference type="PANTHER" id="PTHR24305:SF157">
    <property type="entry name" value="N-ACETYLTRYPTOPHAN 6-HYDROXYLASE IVOC-RELATED"/>
    <property type="match status" value="1"/>
</dbReference>